<protein>
    <recommendedName>
        <fullName evidence="1">AMP-binding enzyme C-terminal domain-containing protein</fullName>
    </recommendedName>
</protein>
<dbReference type="AlphaFoldDB" id="A0A9X9XKL4"/>
<dbReference type="InterPro" id="IPR025110">
    <property type="entry name" value="AMP-bd_C"/>
</dbReference>
<organism evidence="2 3">
    <name type="scientific">Neoroseomonas eburnea</name>
    <dbReference type="NCBI Taxonomy" id="1346889"/>
    <lineage>
        <taxon>Bacteria</taxon>
        <taxon>Pseudomonadati</taxon>
        <taxon>Pseudomonadota</taxon>
        <taxon>Alphaproteobacteria</taxon>
        <taxon>Acetobacterales</taxon>
        <taxon>Acetobacteraceae</taxon>
        <taxon>Neoroseomonas</taxon>
    </lineage>
</organism>
<accession>A0A9X9XKL4</accession>
<dbReference type="InterPro" id="IPR045851">
    <property type="entry name" value="AMP-bd_C_sf"/>
</dbReference>
<evidence type="ECO:0000259" key="1">
    <source>
        <dbReference type="Pfam" id="PF13193"/>
    </source>
</evidence>
<reference evidence="2" key="2">
    <citation type="journal article" date="2021" name="Syst. Appl. Microbiol.">
        <title>Roseomonas hellenica sp. nov., isolated from roots of wild-growing Alkanna tinctoria.</title>
        <authorList>
            <person name="Rat A."/>
            <person name="Naranjo H.D."/>
            <person name="Lebbe L."/>
            <person name="Cnockaert M."/>
            <person name="Krigas N."/>
            <person name="Grigoriadou K."/>
            <person name="Maloupa E."/>
            <person name="Willems A."/>
        </authorList>
    </citation>
    <scope>NUCLEOTIDE SEQUENCE</scope>
    <source>
        <strain evidence="2">LMG 31228</strain>
    </source>
</reference>
<evidence type="ECO:0000313" key="3">
    <source>
        <dbReference type="Proteomes" id="UP001138709"/>
    </source>
</evidence>
<dbReference type="SUPFAM" id="SSF56801">
    <property type="entry name" value="Acetyl-CoA synthetase-like"/>
    <property type="match status" value="1"/>
</dbReference>
<feature type="non-terminal residue" evidence="2">
    <location>
        <position position="1"/>
    </location>
</feature>
<dbReference type="Pfam" id="PF13193">
    <property type="entry name" value="AMP-binding_C"/>
    <property type="match status" value="1"/>
</dbReference>
<dbReference type="EMBL" id="JAAEDL010000068">
    <property type="protein sequence ID" value="MBR0684250.1"/>
    <property type="molecule type" value="Genomic_DNA"/>
</dbReference>
<keyword evidence="3" id="KW-1185">Reference proteome</keyword>
<comment type="caution">
    <text evidence="2">The sequence shown here is derived from an EMBL/GenBank/DDBJ whole genome shotgun (WGS) entry which is preliminary data.</text>
</comment>
<dbReference type="RefSeq" id="WP_211850117.1">
    <property type="nucleotide sequence ID" value="NZ_JAAEDL010000068.1"/>
</dbReference>
<feature type="domain" description="AMP-binding enzyme C-terminal" evidence="1">
    <location>
        <begin position="2"/>
        <end position="30"/>
    </location>
</feature>
<proteinExistence type="predicted"/>
<name>A0A9X9XKL4_9PROT</name>
<reference evidence="2" key="1">
    <citation type="submission" date="2020-01" db="EMBL/GenBank/DDBJ databases">
        <authorList>
            <person name="Rat A."/>
        </authorList>
    </citation>
    <scope>NUCLEOTIDE SEQUENCE</scope>
    <source>
        <strain evidence="2">LMG 31228</strain>
    </source>
</reference>
<gene>
    <name evidence="2" type="ORF">GXW74_27585</name>
</gene>
<dbReference type="Gene3D" id="3.30.300.30">
    <property type="match status" value="1"/>
</dbReference>
<evidence type="ECO:0000313" key="2">
    <source>
        <dbReference type="EMBL" id="MBR0684250.1"/>
    </source>
</evidence>
<sequence length="45" mass="5155">SSWARGEMAAYKVPREFAFVDSLPRTASNKIDWRRVQLDEAQCPA</sequence>
<dbReference type="Proteomes" id="UP001138709">
    <property type="component" value="Unassembled WGS sequence"/>
</dbReference>